<evidence type="ECO:0000256" key="1">
    <source>
        <dbReference type="SAM" id="SignalP"/>
    </source>
</evidence>
<proteinExistence type="predicted"/>
<feature type="chain" id="PRO_5022091217" evidence="1">
    <location>
        <begin position="26"/>
        <end position="300"/>
    </location>
</feature>
<reference evidence="2 3" key="1">
    <citation type="submission" date="2019-07" db="EMBL/GenBank/DDBJ databases">
        <title>Sphingomonas solaris sp. nov., isolated from a solar panel from Boston, Massachusetts.</title>
        <authorList>
            <person name="Tanner K."/>
            <person name="Pascual J."/>
            <person name="Mancuso C."/>
            <person name="Pereto J."/>
            <person name="Khalil A."/>
            <person name="Vilanova C."/>
        </authorList>
    </citation>
    <scope>NUCLEOTIDE SEQUENCE [LARGE SCALE GENOMIC DNA]</scope>
    <source>
        <strain evidence="2 3">R4DWN</strain>
    </source>
</reference>
<protein>
    <submittedName>
        <fullName evidence="2">TraB/GumN family protein</fullName>
    </submittedName>
</protein>
<dbReference type="PROSITE" id="PS51257">
    <property type="entry name" value="PROKAR_LIPOPROTEIN"/>
    <property type="match status" value="1"/>
</dbReference>
<organism evidence="2 3">
    <name type="scientific">Alterirhizorhabdus solaris</name>
    <dbReference type="NCBI Taxonomy" id="2529389"/>
    <lineage>
        <taxon>Bacteria</taxon>
        <taxon>Pseudomonadati</taxon>
        <taxon>Pseudomonadota</taxon>
        <taxon>Alphaproteobacteria</taxon>
        <taxon>Sphingomonadales</taxon>
        <taxon>Rhizorhabdaceae</taxon>
        <taxon>Alterirhizorhabdus</taxon>
    </lineage>
</organism>
<evidence type="ECO:0000313" key="3">
    <source>
        <dbReference type="Proteomes" id="UP000318681"/>
    </source>
</evidence>
<dbReference type="InterPro" id="IPR047111">
    <property type="entry name" value="YbaP-like"/>
</dbReference>
<name>A0A558R706_9SPHN</name>
<dbReference type="OrthoDB" id="9806326at2"/>
<dbReference type="PANTHER" id="PTHR40590">
    <property type="entry name" value="CYTOPLASMIC PROTEIN-RELATED"/>
    <property type="match status" value="1"/>
</dbReference>
<accession>A0A558R706</accession>
<dbReference type="InterPro" id="IPR002816">
    <property type="entry name" value="TraB/PrgY/GumN_fam"/>
</dbReference>
<dbReference type="EMBL" id="VNIM01000023">
    <property type="protein sequence ID" value="TVV75161.1"/>
    <property type="molecule type" value="Genomic_DNA"/>
</dbReference>
<dbReference type="CDD" id="cd14789">
    <property type="entry name" value="Tiki"/>
    <property type="match status" value="1"/>
</dbReference>
<dbReference type="RefSeq" id="WP_145149754.1">
    <property type="nucleotide sequence ID" value="NZ_VNIM01000023.1"/>
</dbReference>
<dbReference type="Pfam" id="PF01963">
    <property type="entry name" value="TraB_PrgY_gumN"/>
    <property type="match status" value="1"/>
</dbReference>
<evidence type="ECO:0000313" key="2">
    <source>
        <dbReference type="EMBL" id="TVV75161.1"/>
    </source>
</evidence>
<dbReference type="Proteomes" id="UP000318681">
    <property type="component" value="Unassembled WGS sequence"/>
</dbReference>
<dbReference type="PANTHER" id="PTHR40590:SF1">
    <property type="entry name" value="CYTOPLASMIC PROTEIN"/>
    <property type="match status" value="1"/>
</dbReference>
<keyword evidence="1" id="KW-0732">Signal</keyword>
<sequence length="300" mass="31815">MRRFPLLTGPLLAALLLAACAPAPAPPPQAAAVARPAVWKLADADTTIYLFGTIHVLPTGYAWQNGPVRDAVGQAQGLVLETLVGPDPAAVSRTMLAMGRAPGLPPLLDRVPADKRAAIAALIARSGLPLSLLDGMKTWAAALLLVGTTLTDMKLVAGEGVEPQLEAAFRARSLPVEGLETPAEQLGFFDTLPETAQRDFLATLADDGATARKDYDAMLAAWSRGDAKAIAATFDEELKESAALRETLLVRRNARWAKWLEARLARPGTVLVAMGAGHLTGRDSVQDVLKKDGLKVVRLR</sequence>
<dbReference type="AlphaFoldDB" id="A0A558R706"/>
<comment type="caution">
    <text evidence="2">The sequence shown here is derived from an EMBL/GenBank/DDBJ whole genome shotgun (WGS) entry which is preliminary data.</text>
</comment>
<gene>
    <name evidence="2" type="ORF">FOY91_07690</name>
</gene>
<feature type="signal peptide" evidence="1">
    <location>
        <begin position="1"/>
        <end position="25"/>
    </location>
</feature>
<keyword evidence="3" id="KW-1185">Reference proteome</keyword>